<evidence type="ECO:0000313" key="10">
    <source>
        <dbReference type="EMBL" id="KIC72352.1"/>
    </source>
</evidence>
<comment type="similarity">
    <text evidence="9">Belongs to the MscL family.</text>
</comment>
<keyword evidence="2 9" id="KW-0813">Transport</keyword>
<evidence type="ECO:0000256" key="9">
    <source>
        <dbReference type="HAMAP-Rule" id="MF_00115"/>
    </source>
</evidence>
<dbReference type="InterPro" id="IPR001185">
    <property type="entry name" value="MS_channel"/>
</dbReference>
<dbReference type="EMBL" id="JSAN01000057">
    <property type="protein sequence ID" value="KIC72352.1"/>
    <property type="molecule type" value="Genomic_DNA"/>
</dbReference>
<dbReference type="PATRIC" id="fig|362787.3.peg.881"/>
<proteinExistence type="inferred from homology"/>
<dbReference type="Gene3D" id="1.10.1200.120">
    <property type="entry name" value="Large-conductance mechanosensitive channel, MscL, domain 1"/>
    <property type="match status" value="1"/>
</dbReference>
<comment type="caution">
    <text evidence="10">The sequence shown here is derived from an EMBL/GenBank/DDBJ whole genome shotgun (WGS) entry which is preliminary data.</text>
</comment>
<organism evidence="10 11">
    <name type="scientific">Candidatus Protochlamydia amoebophila</name>
    <dbReference type="NCBI Taxonomy" id="362787"/>
    <lineage>
        <taxon>Bacteria</taxon>
        <taxon>Pseudomonadati</taxon>
        <taxon>Chlamydiota</taxon>
        <taxon>Chlamydiia</taxon>
        <taxon>Parachlamydiales</taxon>
        <taxon>Parachlamydiaceae</taxon>
        <taxon>Candidatus Protochlamydia</taxon>
    </lineage>
</organism>
<evidence type="ECO:0000256" key="6">
    <source>
        <dbReference type="ARBA" id="ARBA00023065"/>
    </source>
</evidence>
<gene>
    <name evidence="9 10" type="primary">mscL</name>
    <name evidence="10" type="ORF">DB44_CK00250</name>
</gene>
<evidence type="ECO:0000313" key="11">
    <source>
        <dbReference type="Proteomes" id="UP000031465"/>
    </source>
</evidence>
<dbReference type="PANTHER" id="PTHR30266:SF2">
    <property type="entry name" value="LARGE-CONDUCTANCE MECHANOSENSITIVE CHANNEL"/>
    <property type="match status" value="1"/>
</dbReference>
<keyword evidence="7 9" id="KW-0472">Membrane</keyword>
<dbReference type="HAMAP" id="MF_00115">
    <property type="entry name" value="MscL"/>
    <property type="match status" value="1"/>
</dbReference>
<evidence type="ECO:0000256" key="8">
    <source>
        <dbReference type="ARBA" id="ARBA00023303"/>
    </source>
</evidence>
<sequence length="135" mass="14696">MMMTWLKEFKEFALRGNRVDLAIGIIIGGVFSKAVNSLVTDVIMPLIGLLLGGADFSALSLKLHLPESAAAPVAVKYGIFVNTLVDLLILSSVIFIVIKGMNRLYEKRSKASCTRECPECLMTIPIQAKNVDIAL</sequence>
<evidence type="ECO:0000256" key="7">
    <source>
        <dbReference type="ARBA" id="ARBA00023136"/>
    </source>
</evidence>
<dbReference type="PANTHER" id="PTHR30266">
    <property type="entry name" value="MECHANOSENSITIVE CHANNEL MSCL"/>
    <property type="match status" value="1"/>
</dbReference>
<dbReference type="PRINTS" id="PR01264">
    <property type="entry name" value="MECHCHANNEL"/>
</dbReference>
<name>A0A0C1JYT0_9BACT</name>
<keyword evidence="3 9" id="KW-1003">Cell membrane</keyword>
<dbReference type="Pfam" id="PF01741">
    <property type="entry name" value="MscL"/>
    <property type="match status" value="1"/>
</dbReference>
<comment type="subunit">
    <text evidence="9">Homopentamer.</text>
</comment>
<protein>
    <recommendedName>
        <fullName evidence="9">Large-conductance mechanosensitive channel</fullName>
    </recommendedName>
</protein>
<evidence type="ECO:0000256" key="1">
    <source>
        <dbReference type="ARBA" id="ARBA00004141"/>
    </source>
</evidence>
<evidence type="ECO:0000256" key="2">
    <source>
        <dbReference type="ARBA" id="ARBA00022448"/>
    </source>
</evidence>
<feature type="transmembrane region" description="Helical" evidence="9">
    <location>
        <begin position="74"/>
        <end position="98"/>
    </location>
</feature>
<evidence type="ECO:0000256" key="5">
    <source>
        <dbReference type="ARBA" id="ARBA00022989"/>
    </source>
</evidence>
<dbReference type="AlphaFoldDB" id="A0A0C1JYT0"/>
<keyword evidence="5 9" id="KW-1133">Transmembrane helix</keyword>
<dbReference type="GO" id="GO:0005886">
    <property type="term" value="C:plasma membrane"/>
    <property type="evidence" value="ECO:0007669"/>
    <property type="project" value="UniProtKB-SubCell"/>
</dbReference>
<comment type="function">
    <text evidence="9">Channel that opens in response to stretch forces in the membrane lipid bilayer. May participate in the regulation of osmotic pressure changes within the cell.</text>
</comment>
<keyword evidence="8 9" id="KW-0407">Ion channel</keyword>
<dbReference type="InterPro" id="IPR037673">
    <property type="entry name" value="MSC/AndL"/>
</dbReference>
<evidence type="ECO:0000256" key="3">
    <source>
        <dbReference type="ARBA" id="ARBA00022475"/>
    </source>
</evidence>
<keyword evidence="4 9" id="KW-0812">Transmembrane</keyword>
<dbReference type="InterPro" id="IPR036019">
    <property type="entry name" value="MscL_channel"/>
</dbReference>
<accession>A0A0C1JYT0</accession>
<feature type="transmembrane region" description="Helical" evidence="9">
    <location>
        <begin position="21"/>
        <end position="54"/>
    </location>
</feature>
<dbReference type="SUPFAM" id="SSF81330">
    <property type="entry name" value="Gated mechanosensitive channel"/>
    <property type="match status" value="1"/>
</dbReference>
<comment type="subcellular location">
    <subcellularLocation>
        <location evidence="9">Cell membrane</location>
        <topology evidence="9">Multi-pass membrane protein</topology>
    </subcellularLocation>
    <subcellularLocation>
        <location evidence="1">Membrane</location>
        <topology evidence="1">Multi-pass membrane protein</topology>
    </subcellularLocation>
</comment>
<dbReference type="Proteomes" id="UP000031465">
    <property type="component" value="Unassembled WGS sequence"/>
</dbReference>
<dbReference type="GO" id="GO:0008381">
    <property type="term" value="F:mechanosensitive monoatomic ion channel activity"/>
    <property type="evidence" value="ECO:0007669"/>
    <property type="project" value="UniProtKB-UniRule"/>
</dbReference>
<reference evidence="10 11" key="1">
    <citation type="journal article" date="2014" name="Mol. Biol. Evol.">
        <title>Massive expansion of Ubiquitination-related gene families within the Chlamydiae.</title>
        <authorList>
            <person name="Domman D."/>
            <person name="Collingro A."/>
            <person name="Lagkouvardos I."/>
            <person name="Gehre L."/>
            <person name="Weinmaier T."/>
            <person name="Rattei T."/>
            <person name="Subtil A."/>
            <person name="Horn M."/>
        </authorList>
    </citation>
    <scope>NUCLEOTIDE SEQUENCE [LARGE SCALE GENOMIC DNA]</scope>
    <source>
        <strain evidence="10 11">EI2</strain>
    </source>
</reference>
<evidence type="ECO:0000256" key="4">
    <source>
        <dbReference type="ARBA" id="ARBA00022692"/>
    </source>
</evidence>
<dbReference type="NCBIfam" id="TIGR00220">
    <property type="entry name" value="mscL"/>
    <property type="match status" value="1"/>
</dbReference>
<keyword evidence="6 9" id="KW-0406">Ion transport</keyword>